<organism evidence="2 3">
    <name type="scientific">Amycolatopsis xylanica</name>
    <dbReference type="NCBI Taxonomy" id="589385"/>
    <lineage>
        <taxon>Bacteria</taxon>
        <taxon>Bacillati</taxon>
        <taxon>Actinomycetota</taxon>
        <taxon>Actinomycetes</taxon>
        <taxon>Pseudonocardiales</taxon>
        <taxon>Pseudonocardiaceae</taxon>
        <taxon>Amycolatopsis</taxon>
    </lineage>
</organism>
<dbReference type="SUPFAM" id="SSF53649">
    <property type="entry name" value="Alkaline phosphatase-like"/>
    <property type="match status" value="1"/>
</dbReference>
<sequence length="542" mass="58557">MAFLKGPWPARVLTVLAGLLVLVVLTAPTHLDQLTPAAFLRVPIEGLIGVVVLLALPDRARRVAAVAGGIALGLLAVVKILDIGFDAVLFRPFDLVLDWPLFGPGVEYVDVTSGRTAAIGLVVLALVLVAGLVVASTWSVLRLSRAVVRRRPVVLRSVAVLAVVSFTLTVPGVPIMSTNAANLVSAHARQVNAGLRDRSEFAAEAAVDAFRDTPARDLLTALRGKDVIVSFVESYGRVALEHPEMAWQVGQVLDEGTTTLRSLGYSSRSAFLTSPVSGGGSWMAQATFLSGLKVDNQQRYQTLVASDRLTLNRAFQRADWRSVGVMPGITRAWPEGQFFGYDRIYAADDLGYRGPRFSYATMPDQYTLSAFQRDEHTGRHAPVMATIPLVSSHLPWTPLPHLIGWDQVGDGSVYAPMTTGDDPHDAIYSRDPAVVRADYRKSIEYSLGSLISYVKTYGDNNLVLVFLGDHQPNAMVTGENAGRDVPITIVARDPSVLDRISGWGWTDGLKPAPGAPVWPMNAFRDRFLTAFSPPAPSPPPAH</sequence>
<evidence type="ECO:0008006" key="4">
    <source>
        <dbReference type="Google" id="ProtNLM"/>
    </source>
</evidence>
<keyword evidence="3" id="KW-1185">Reference proteome</keyword>
<dbReference type="Proteomes" id="UP000199515">
    <property type="component" value="Unassembled WGS sequence"/>
</dbReference>
<dbReference type="Gene3D" id="3.40.720.10">
    <property type="entry name" value="Alkaline Phosphatase, subunit A"/>
    <property type="match status" value="1"/>
</dbReference>
<feature type="transmembrane region" description="Helical" evidence="1">
    <location>
        <begin position="117"/>
        <end position="141"/>
    </location>
</feature>
<dbReference type="EMBL" id="FNON01000001">
    <property type="protein sequence ID" value="SDW26998.1"/>
    <property type="molecule type" value="Genomic_DNA"/>
</dbReference>
<evidence type="ECO:0000313" key="2">
    <source>
        <dbReference type="EMBL" id="SDW26998.1"/>
    </source>
</evidence>
<name>A0A1H2S5Y8_9PSEU</name>
<dbReference type="InterPro" id="IPR017850">
    <property type="entry name" value="Alkaline_phosphatase_core_sf"/>
</dbReference>
<gene>
    <name evidence="2" type="ORF">SAMN05421504_101117</name>
</gene>
<evidence type="ECO:0000313" key="3">
    <source>
        <dbReference type="Proteomes" id="UP000199515"/>
    </source>
</evidence>
<dbReference type="AlphaFoldDB" id="A0A1H2S5Y8"/>
<feature type="transmembrane region" description="Helical" evidence="1">
    <location>
        <begin position="36"/>
        <end position="56"/>
    </location>
</feature>
<evidence type="ECO:0000256" key="1">
    <source>
        <dbReference type="SAM" id="Phobius"/>
    </source>
</evidence>
<dbReference type="STRING" id="589385.SAMN05421504_101117"/>
<feature type="transmembrane region" description="Helical" evidence="1">
    <location>
        <begin position="153"/>
        <end position="173"/>
    </location>
</feature>
<reference evidence="2 3" key="1">
    <citation type="submission" date="2016-10" db="EMBL/GenBank/DDBJ databases">
        <authorList>
            <person name="de Groot N.N."/>
        </authorList>
    </citation>
    <scope>NUCLEOTIDE SEQUENCE [LARGE SCALE GENOMIC DNA]</scope>
    <source>
        <strain evidence="2 3">CPCC 202699</strain>
    </source>
</reference>
<accession>A0A1H2S5Y8</accession>
<feature type="transmembrane region" description="Helical" evidence="1">
    <location>
        <begin position="63"/>
        <end position="85"/>
    </location>
</feature>
<keyword evidence="1" id="KW-0472">Membrane</keyword>
<keyword evidence="1" id="KW-0812">Transmembrane</keyword>
<protein>
    <recommendedName>
        <fullName evidence="4">Phosphoglycerol transferase MdoB</fullName>
    </recommendedName>
</protein>
<proteinExistence type="predicted"/>
<keyword evidence="1" id="KW-1133">Transmembrane helix</keyword>